<feature type="chain" id="PRO_5036205534" evidence="1">
    <location>
        <begin position="20"/>
        <end position="151"/>
    </location>
</feature>
<proteinExistence type="predicted"/>
<comment type="caution">
    <text evidence="2">The sequence shown here is derived from an EMBL/GenBank/DDBJ whole genome shotgun (WGS) entry which is preliminary data.</text>
</comment>
<dbReference type="Proteomes" id="UP000541610">
    <property type="component" value="Unassembled WGS sequence"/>
</dbReference>
<dbReference type="EMBL" id="JABANO010018378">
    <property type="protein sequence ID" value="KAF4731947.1"/>
    <property type="molecule type" value="Genomic_DNA"/>
</dbReference>
<dbReference type="AlphaFoldDB" id="A0A7J6N733"/>
<name>A0A7J6N733_PEROL</name>
<reference evidence="4 5" key="1">
    <citation type="submission" date="2020-04" db="EMBL/GenBank/DDBJ databases">
        <title>Perkinsus olseni comparative genomics.</title>
        <authorList>
            <person name="Bogema D.R."/>
        </authorList>
    </citation>
    <scope>NUCLEOTIDE SEQUENCE [LARGE SCALE GENOMIC DNA]</scope>
    <source>
        <strain evidence="2">00978-12</strain>
        <strain evidence="3 5">ATCC PRA-207</strain>
    </source>
</reference>
<evidence type="ECO:0000313" key="4">
    <source>
        <dbReference type="Proteomes" id="UP000541610"/>
    </source>
</evidence>
<evidence type="ECO:0000313" key="3">
    <source>
        <dbReference type="EMBL" id="KAF4731947.1"/>
    </source>
</evidence>
<protein>
    <submittedName>
        <fullName evidence="2">Uncharacterized protein</fullName>
    </submittedName>
</protein>
<keyword evidence="1" id="KW-0732">Signal</keyword>
<feature type="signal peptide" evidence="1">
    <location>
        <begin position="1"/>
        <end position="19"/>
    </location>
</feature>
<dbReference type="EMBL" id="JABANP010000852">
    <property type="protein sequence ID" value="KAF4678701.1"/>
    <property type="molecule type" value="Genomic_DNA"/>
</dbReference>
<organism evidence="2 4">
    <name type="scientific">Perkinsus olseni</name>
    <name type="common">Perkinsus atlanticus</name>
    <dbReference type="NCBI Taxonomy" id="32597"/>
    <lineage>
        <taxon>Eukaryota</taxon>
        <taxon>Sar</taxon>
        <taxon>Alveolata</taxon>
        <taxon>Perkinsozoa</taxon>
        <taxon>Perkinsea</taxon>
        <taxon>Perkinsida</taxon>
        <taxon>Perkinsidae</taxon>
        <taxon>Perkinsus</taxon>
    </lineage>
</organism>
<sequence>MYTIVGILCFMCLRGIALDFEVEDSARKHLLRSPLLNASSGSENLTIETEGGPYEKPIGECVTKGGNVVGCHCNNGDLWFIADDRSHPGVIDLVLCSKKCTTAITCPSPTGPGAAQCNDNYCMTYCRDDTDCLEGGRCEYIFTGKFCVFFN</sequence>
<dbReference type="Proteomes" id="UP000553632">
    <property type="component" value="Unassembled WGS sequence"/>
</dbReference>
<keyword evidence="5" id="KW-1185">Reference proteome</keyword>
<evidence type="ECO:0000256" key="1">
    <source>
        <dbReference type="SAM" id="SignalP"/>
    </source>
</evidence>
<gene>
    <name evidence="2" type="ORF">FOZ60_016246</name>
    <name evidence="3" type="ORF">FOZ63_030412</name>
</gene>
<accession>A0A7J6N733</accession>
<evidence type="ECO:0000313" key="2">
    <source>
        <dbReference type="EMBL" id="KAF4678701.1"/>
    </source>
</evidence>
<evidence type="ECO:0000313" key="5">
    <source>
        <dbReference type="Proteomes" id="UP000553632"/>
    </source>
</evidence>